<dbReference type="EMBL" id="JAVDSJ010000002">
    <property type="protein sequence ID" value="MDR6583781.1"/>
    <property type="molecule type" value="Genomic_DNA"/>
</dbReference>
<evidence type="ECO:0000313" key="1">
    <source>
        <dbReference type="EMBL" id="MDR6583781.1"/>
    </source>
</evidence>
<keyword evidence="2" id="KW-1185">Reference proteome</keyword>
<protein>
    <submittedName>
        <fullName evidence="1">Uncharacterized protein</fullName>
    </submittedName>
</protein>
<gene>
    <name evidence="1" type="ORF">J2W50_001979</name>
</gene>
<evidence type="ECO:0000313" key="2">
    <source>
        <dbReference type="Proteomes" id="UP001260715"/>
    </source>
</evidence>
<dbReference type="Proteomes" id="UP001260715">
    <property type="component" value="Unassembled WGS sequence"/>
</dbReference>
<accession>A0ABU1PCX8</accession>
<sequence length="154" mass="17220">MSTRVRSRLKKAGRNFKRLDFPAMPLSHFPAFVEDTFRPIEQLLVELETTGETDCDRDGAVYRAPSDGQWYCLAGALSGFVEFFEAYGRLVDRVMPVAALGRLANKFGYGTMVFQSDIDDVRFELDSLRAEANLMTSGQARSILASMTEEACTI</sequence>
<reference evidence="1 2" key="1">
    <citation type="submission" date="2023-07" db="EMBL/GenBank/DDBJ databases">
        <title>Sorghum-associated microbial communities from plants grown in Nebraska, USA.</title>
        <authorList>
            <person name="Schachtman D."/>
        </authorList>
    </citation>
    <scope>NUCLEOTIDE SEQUENCE [LARGE SCALE GENOMIC DNA]</scope>
    <source>
        <strain evidence="1 2">596</strain>
    </source>
</reference>
<organism evidence="1 2">
    <name type="scientific">Herbaspirillum frisingense</name>
    <dbReference type="NCBI Taxonomy" id="92645"/>
    <lineage>
        <taxon>Bacteria</taxon>
        <taxon>Pseudomonadati</taxon>
        <taxon>Pseudomonadota</taxon>
        <taxon>Betaproteobacteria</taxon>
        <taxon>Burkholderiales</taxon>
        <taxon>Oxalobacteraceae</taxon>
        <taxon>Herbaspirillum</taxon>
    </lineage>
</organism>
<comment type="caution">
    <text evidence="1">The sequence shown here is derived from an EMBL/GenBank/DDBJ whole genome shotgun (WGS) entry which is preliminary data.</text>
</comment>
<proteinExistence type="predicted"/>
<name>A0ABU1PCX8_9BURK</name>
<dbReference type="RefSeq" id="WP_310010329.1">
    <property type="nucleotide sequence ID" value="NZ_JAVDSJ010000002.1"/>
</dbReference>